<dbReference type="PANTHER" id="PTHR48111">
    <property type="entry name" value="REGULATOR OF RPOS"/>
    <property type="match status" value="1"/>
</dbReference>
<keyword evidence="2" id="KW-0805">Transcription regulation</keyword>
<evidence type="ECO:0000256" key="2">
    <source>
        <dbReference type="ARBA" id="ARBA00023015"/>
    </source>
</evidence>
<dbReference type="InterPro" id="IPR016032">
    <property type="entry name" value="Sig_transdc_resp-reg_C-effctor"/>
</dbReference>
<name>A0ABP3EHQ8_9ACTN</name>
<comment type="caution">
    <text evidence="11">The sequence shown here is derived from an EMBL/GenBank/DDBJ whole genome shotgun (WGS) entry which is preliminary data.</text>
</comment>
<dbReference type="SMART" id="SM00448">
    <property type="entry name" value="REC"/>
    <property type="match status" value="1"/>
</dbReference>
<evidence type="ECO:0000313" key="12">
    <source>
        <dbReference type="Proteomes" id="UP001500967"/>
    </source>
</evidence>
<reference evidence="12" key="1">
    <citation type="journal article" date="2019" name="Int. J. Syst. Evol. Microbiol.">
        <title>The Global Catalogue of Microorganisms (GCM) 10K type strain sequencing project: providing services to taxonomists for standard genome sequencing and annotation.</title>
        <authorList>
            <consortium name="The Broad Institute Genomics Platform"/>
            <consortium name="The Broad Institute Genome Sequencing Center for Infectious Disease"/>
            <person name="Wu L."/>
            <person name="Ma J."/>
        </authorList>
    </citation>
    <scope>NUCLEOTIDE SEQUENCE [LARGE SCALE GENOMIC DNA]</scope>
    <source>
        <strain evidence="12">JCM 10425</strain>
    </source>
</reference>
<keyword evidence="1 6" id="KW-0597">Phosphoprotein</keyword>
<feature type="domain" description="Response regulatory" evidence="9">
    <location>
        <begin position="2"/>
        <end position="116"/>
    </location>
</feature>
<dbReference type="RefSeq" id="WP_344651687.1">
    <property type="nucleotide sequence ID" value="NZ_BAAAGX010000020.1"/>
</dbReference>
<dbReference type="InterPro" id="IPR011006">
    <property type="entry name" value="CheY-like_superfamily"/>
</dbReference>
<dbReference type="Gene3D" id="6.10.250.690">
    <property type="match status" value="1"/>
</dbReference>
<dbReference type="Gene3D" id="3.40.50.2300">
    <property type="match status" value="1"/>
</dbReference>
<evidence type="ECO:0000313" key="11">
    <source>
        <dbReference type="EMBL" id="GAA0261444.1"/>
    </source>
</evidence>
<dbReference type="PROSITE" id="PS51755">
    <property type="entry name" value="OMPR_PHOB"/>
    <property type="match status" value="1"/>
</dbReference>
<dbReference type="PANTHER" id="PTHR48111:SF72">
    <property type="entry name" value="SENSORY TRANSDUCTION PROTEIN REGX3"/>
    <property type="match status" value="1"/>
</dbReference>
<evidence type="ECO:0000256" key="3">
    <source>
        <dbReference type="ARBA" id="ARBA00023125"/>
    </source>
</evidence>
<dbReference type="Pfam" id="PF00072">
    <property type="entry name" value="Response_reg"/>
    <property type="match status" value="1"/>
</dbReference>
<dbReference type="Pfam" id="PF00486">
    <property type="entry name" value="Trans_reg_C"/>
    <property type="match status" value="1"/>
</dbReference>
<feature type="compositionally biased region" description="Low complexity" evidence="8">
    <location>
        <begin position="124"/>
        <end position="138"/>
    </location>
</feature>
<dbReference type="InterPro" id="IPR001867">
    <property type="entry name" value="OmpR/PhoB-type_DNA-bd"/>
</dbReference>
<dbReference type="InterPro" id="IPR036388">
    <property type="entry name" value="WH-like_DNA-bd_sf"/>
</dbReference>
<dbReference type="PROSITE" id="PS50110">
    <property type="entry name" value="RESPONSE_REGULATORY"/>
    <property type="match status" value="1"/>
</dbReference>
<dbReference type="EMBL" id="BAAAGX010000020">
    <property type="protein sequence ID" value="GAA0261444.1"/>
    <property type="molecule type" value="Genomic_DNA"/>
</dbReference>
<feature type="domain" description="OmpR/PhoB-type" evidence="10">
    <location>
        <begin position="137"/>
        <end position="235"/>
    </location>
</feature>
<evidence type="ECO:0000256" key="1">
    <source>
        <dbReference type="ARBA" id="ARBA00022553"/>
    </source>
</evidence>
<dbReference type="SUPFAM" id="SSF46894">
    <property type="entry name" value="C-terminal effector domain of the bipartite response regulators"/>
    <property type="match status" value="1"/>
</dbReference>
<feature type="modified residue" description="4-aspartylphosphate" evidence="6">
    <location>
        <position position="52"/>
    </location>
</feature>
<evidence type="ECO:0000256" key="8">
    <source>
        <dbReference type="SAM" id="MobiDB-lite"/>
    </source>
</evidence>
<dbReference type="SMART" id="SM00862">
    <property type="entry name" value="Trans_reg_C"/>
    <property type="match status" value="1"/>
</dbReference>
<evidence type="ECO:0000256" key="6">
    <source>
        <dbReference type="PROSITE-ProRule" id="PRU00169"/>
    </source>
</evidence>
<dbReference type="Gene3D" id="1.10.10.10">
    <property type="entry name" value="Winged helix-like DNA-binding domain superfamily/Winged helix DNA-binding domain"/>
    <property type="match status" value="1"/>
</dbReference>
<keyword evidence="3 7" id="KW-0238">DNA-binding</keyword>
<keyword evidence="12" id="KW-1185">Reference proteome</keyword>
<accession>A0ABP3EHQ8</accession>
<dbReference type="InterPro" id="IPR001789">
    <property type="entry name" value="Sig_transdc_resp-reg_receiver"/>
</dbReference>
<evidence type="ECO:0000259" key="9">
    <source>
        <dbReference type="PROSITE" id="PS50110"/>
    </source>
</evidence>
<evidence type="ECO:0000256" key="5">
    <source>
        <dbReference type="ARBA" id="ARBA00041201"/>
    </source>
</evidence>
<evidence type="ECO:0000256" key="7">
    <source>
        <dbReference type="PROSITE-ProRule" id="PRU01091"/>
    </source>
</evidence>
<feature type="DNA-binding region" description="OmpR/PhoB-type" evidence="7">
    <location>
        <begin position="137"/>
        <end position="235"/>
    </location>
</feature>
<organism evidence="11 12">
    <name type="scientific">Cryptosporangium japonicum</name>
    <dbReference type="NCBI Taxonomy" id="80872"/>
    <lineage>
        <taxon>Bacteria</taxon>
        <taxon>Bacillati</taxon>
        <taxon>Actinomycetota</taxon>
        <taxon>Actinomycetes</taxon>
        <taxon>Cryptosporangiales</taxon>
        <taxon>Cryptosporangiaceae</taxon>
        <taxon>Cryptosporangium</taxon>
    </lineage>
</organism>
<dbReference type="CDD" id="cd00383">
    <property type="entry name" value="trans_reg_C"/>
    <property type="match status" value="1"/>
</dbReference>
<gene>
    <name evidence="11" type="ORF">GCM10009539_53830</name>
</gene>
<sequence length="236" mass="25687">MRVLLIEDDDRVAGALSVNLSRQQMDVDRVGSAQRALERLRTGARHDVVLLDLGLPDLDGLALCKRIRELCDVPVIMVTARTDMATRLHGLHVGADDYVTKPFDPRELVARIHAVTRRAARAVPSDAPVEEAPSSPAPTTTIAGPGGVQLDVERREVTVDGQPVALTRKEFNLLAMLARQPGIVFTRSRILAEVWDSAWIGNQRTLEVHVAAVRAKLGVAGIIETVRGVGYRYPAG</sequence>
<feature type="region of interest" description="Disordered" evidence="8">
    <location>
        <begin position="123"/>
        <end position="145"/>
    </location>
</feature>
<dbReference type="SUPFAM" id="SSF52172">
    <property type="entry name" value="CheY-like"/>
    <property type="match status" value="1"/>
</dbReference>
<dbReference type="Proteomes" id="UP001500967">
    <property type="component" value="Unassembled WGS sequence"/>
</dbReference>
<proteinExistence type="predicted"/>
<dbReference type="InterPro" id="IPR039420">
    <property type="entry name" value="WalR-like"/>
</dbReference>
<keyword evidence="4" id="KW-0804">Transcription</keyword>
<evidence type="ECO:0000256" key="4">
    <source>
        <dbReference type="ARBA" id="ARBA00023163"/>
    </source>
</evidence>
<protein>
    <recommendedName>
        <fullName evidence="5">Sensory transduction protein RegX3</fullName>
    </recommendedName>
</protein>
<evidence type="ECO:0000259" key="10">
    <source>
        <dbReference type="PROSITE" id="PS51755"/>
    </source>
</evidence>